<feature type="binding site" evidence="8">
    <location>
        <position position="62"/>
    </location>
    <ligand>
        <name>Mg(2+)</name>
        <dbReference type="ChEBI" id="CHEBI:18420"/>
    </ligand>
</feature>
<keyword evidence="6 8" id="KW-0479">Metal-binding</keyword>
<evidence type="ECO:0000256" key="1">
    <source>
        <dbReference type="ARBA" id="ARBA00001967"/>
    </source>
</evidence>
<reference evidence="10 11" key="1">
    <citation type="journal article" date="2014" name="Genome Biol. Evol.">
        <title>Comparative Genomics of the Campylobacter lari Group.</title>
        <authorList>
            <person name="Miller W.G."/>
            <person name="Yee E."/>
            <person name="Chapman M.H."/>
            <person name="Smith T.P."/>
            <person name="Bono J.L."/>
            <person name="Huynh S."/>
            <person name="Parker C.T."/>
            <person name="Vandamme P."/>
            <person name="Luong K."/>
            <person name="Korlach J."/>
        </authorList>
    </citation>
    <scope>NUCLEOTIDE SEQUENCE [LARGE SCALE GENOMIC DNA]</scope>
    <source>
        <strain evidence="11">RM3659</strain>
    </source>
</reference>
<dbReference type="HOGENOM" id="CLU_030087_0_0_7"/>
<dbReference type="GO" id="GO:0047067">
    <property type="term" value="F:hydrogen:quinone oxidoreductase activity"/>
    <property type="evidence" value="ECO:0007669"/>
    <property type="project" value="UniProtKB-EC"/>
</dbReference>
<comment type="cofactor">
    <cofactor evidence="1 8">
        <name>Ni(2+)</name>
        <dbReference type="ChEBI" id="CHEBI:49786"/>
    </cofactor>
</comment>
<dbReference type="EMBL" id="CP007775">
    <property type="protein sequence ID" value="AJD01668.1"/>
    <property type="molecule type" value="Genomic_DNA"/>
</dbReference>
<evidence type="ECO:0000256" key="2">
    <source>
        <dbReference type="ARBA" id="ARBA00004196"/>
    </source>
</evidence>
<dbReference type="GO" id="GO:0008901">
    <property type="term" value="F:ferredoxin hydrogenase activity"/>
    <property type="evidence" value="ECO:0007669"/>
    <property type="project" value="InterPro"/>
</dbReference>
<gene>
    <name evidence="10" type="primary">hydB</name>
    <name evidence="10" type="ORF">UPTC3659_0820</name>
</gene>
<dbReference type="KEGG" id="cln:UPTC3659_0820"/>
<name>A0A0A8HVB9_CAMLA</name>
<comment type="subcellular location">
    <subcellularLocation>
        <location evidence="2">Cell envelope</location>
    </subcellularLocation>
</comment>
<feature type="binding site" evidence="8">
    <location>
        <position position="43"/>
    </location>
    <ligand>
        <name>Mg(2+)</name>
        <dbReference type="ChEBI" id="CHEBI:18420"/>
    </ligand>
</feature>
<feature type="binding site" evidence="8">
    <location>
        <position position="65"/>
    </location>
    <ligand>
        <name>Fe cation</name>
        <dbReference type="ChEBI" id="CHEBI:24875"/>
    </ligand>
</feature>
<sequence length="571" mass="63415">MSKRIIIDPLTRIEGHLRVEVVVDENNVIKEAYSGSTLWRGLETIVKGRDPRDAGFLTQRICGVCTFSHYRAGIIAVENALGITPPLNAVLTRTLMNAALYMHDHPVHFYQLHGLDFVDVVSALSADVKKASDEAFKYTDMPYATGADKLLEVQQRLKTFVDKGNLGPFANAYYGHATYRFTPEQNLIALSHYLECLRIQRTIAQAMAIFGAKNPHPQSLTVGGVTCVMDLLNPSRMAEYMTKFQEVADFINRAYYPDLIMAAKAYSKEASVLNDVGVNNFYTEREFQISSDEWLFEGGIIRNGDLSKVEEVDEAKITEEATRAWYADNEALHPYDGKTNPNYTGLIDGESIDDKGNMVHSKVFDTKGKYSWIKAPRYENLPMQVGPLANILVNYAKGNKIVAEAVDSFLKATNLPVKALMSTLGRTGARAIEAKIIADHGLKAFNSLVENLKTDESTCATYVIDKNKEYKGRFMGSAPRGALSHWCRIKNGVIENWQAVVPSTWNASPKDANGVGGSYEQCLIGMKLADVKQPLEVIRAIHSYDPCIACAVHVMDTKGNNLSEYKVNVNL</sequence>
<dbReference type="GO" id="GO:0030313">
    <property type="term" value="C:cell envelope"/>
    <property type="evidence" value="ECO:0007669"/>
    <property type="project" value="UniProtKB-SubCell"/>
</dbReference>
<evidence type="ECO:0000313" key="11">
    <source>
        <dbReference type="Proteomes" id="UP000031130"/>
    </source>
</evidence>
<feature type="binding site" evidence="8">
    <location>
        <position position="547"/>
    </location>
    <ligand>
        <name>Ni(2+)</name>
        <dbReference type="ChEBI" id="CHEBI:49786"/>
    </ligand>
</feature>
<proteinExistence type="inferred from homology"/>
<dbReference type="Pfam" id="PF00374">
    <property type="entry name" value="NiFeSe_Hases"/>
    <property type="match status" value="1"/>
</dbReference>
<comment type="cofactor">
    <cofactor evidence="8">
        <name>Fe cation</name>
        <dbReference type="ChEBI" id="CHEBI:24875"/>
    </cofactor>
</comment>
<dbReference type="PANTHER" id="PTHR42958">
    <property type="entry name" value="HYDROGENASE-2 LARGE CHAIN"/>
    <property type="match status" value="1"/>
</dbReference>
<keyword evidence="8" id="KW-0408">Iron</keyword>
<feature type="binding site" evidence="8">
    <location>
        <position position="550"/>
    </location>
    <ligand>
        <name>Fe cation</name>
        <dbReference type="ChEBI" id="CHEBI:24875"/>
    </ligand>
</feature>
<dbReference type="InterPro" id="IPR029014">
    <property type="entry name" value="NiFe-Hase_large"/>
</dbReference>
<dbReference type="InterPro" id="IPR001501">
    <property type="entry name" value="Ni-dep_hyd_lsu"/>
</dbReference>
<dbReference type="InterPro" id="IPR018194">
    <property type="entry name" value="Ni-dep_hyd_lsu_Ni_BS"/>
</dbReference>
<evidence type="ECO:0000256" key="9">
    <source>
        <dbReference type="RuleBase" id="RU003896"/>
    </source>
</evidence>
<dbReference type="Proteomes" id="UP000031130">
    <property type="component" value="Chromosome"/>
</dbReference>
<evidence type="ECO:0000313" key="10">
    <source>
        <dbReference type="EMBL" id="AJD01668.1"/>
    </source>
</evidence>
<evidence type="ECO:0000256" key="5">
    <source>
        <dbReference type="ARBA" id="ARBA00022596"/>
    </source>
</evidence>
<protein>
    <submittedName>
        <fullName evidence="10">[NiFe] hydrogenase, large subunit</fullName>
        <ecNumber evidence="10">1.12.5.1</ecNumber>
    </submittedName>
</protein>
<dbReference type="SUPFAM" id="SSF56762">
    <property type="entry name" value="HydB/Nqo4-like"/>
    <property type="match status" value="1"/>
</dbReference>
<feature type="binding site" evidence="8">
    <location>
        <position position="553"/>
    </location>
    <ligand>
        <name>Mg(2+)</name>
        <dbReference type="ChEBI" id="CHEBI:18420"/>
    </ligand>
</feature>
<keyword evidence="7 9" id="KW-0560">Oxidoreductase</keyword>
<dbReference type="InterPro" id="IPR050867">
    <property type="entry name" value="NiFe/NiFeSe_hydrgnase_LSU"/>
</dbReference>
<organism evidence="10 11">
    <name type="scientific">Campylobacter lari NCTC 11845</name>
    <dbReference type="NCBI Taxonomy" id="1388749"/>
    <lineage>
        <taxon>Bacteria</taxon>
        <taxon>Pseudomonadati</taxon>
        <taxon>Campylobacterota</taxon>
        <taxon>Epsilonproteobacteria</taxon>
        <taxon>Campylobacterales</taxon>
        <taxon>Campylobacteraceae</taxon>
        <taxon>Campylobacter</taxon>
    </lineage>
</organism>
<dbReference type="Gene3D" id="1.10.645.10">
    <property type="entry name" value="Cytochrome-c3 Hydrogenase, chain B"/>
    <property type="match status" value="1"/>
</dbReference>
<dbReference type="FunFam" id="1.10.645.10:FF:000002">
    <property type="entry name" value="Hydrogenase 2 large subunit"/>
    <property type="match status" value="1"/>
</dbReference>
<dbReference type="GO" id="GO:0016151">
    <property type="term" value="F:nickel cation binding"/>
    <property type="evidence" value="ECO:0007669"/>
    <property type="project" value="InterPro"/>
</dbReference>
<evidence type="ECO:0000256" key="4">
    <source>
        <dbReference type="ARBA" id="ARBA00011771"/>
    </source>
</evidence>
<keyword evidence="8" id="KW-0460">Magnesium</keyword>
<dbReference type="OrthoDB" id="9761717at2"/>
<evidence type="ECO:0000256" key="8">
    <source>
        <dbReference type="PIRSR" id="PIRSR601501-1"/>
    </source>
</evidence>
<feature type="binding site" evidence="8">
    <location>
        <position position="65"/>
    </location>
    <ligand>
        <name>Ni(2+)</name>
        <dbReference type="ChEBI" id="CHEBI:49786"/>
    </ligand>
</feature>
<dbReference type="PROSITE" id="PS00508">
    <property type="entry name" value="NI_HGENASE_L_2"/>
    <property type="match status" value="1"/>
</dbReference>
<comment type="subunit">
    <text evidence="4">Heterodimer of a large and a small subunit.</text>
</comment>
<comment type="similarity">
    <text evidence="3 9">Belongs to the [NiFe]/[NiFeSe] hydrogenase large subunit family.</text>
</comment>
<evidence type="ECO:0000256" key="7">
    <source>
        <dbReference type="ARBA" id="ARBA00023002"/>
    </source>
</evidence>
<accession>A0A0A8HVB9</accession>
<dbReference type="RefSeq" id="WP_039625973.1">
    <property type="nucleotide sequence ID" value="NZ_CP007775.1"/>
</dbReference>
<dbReference type="PROSITE" id="PS00507">
    <property type="entry name" value="NI_HGENASE_L_1"/>
    <property type="match status" value="1"/>
</dbReference>
<evidence type="ECO:0000256" key="6">
    <source>
        <dbReference type="ARBA" id="ARBA00022723"/>
    </source>
</evidence>
<dbReference type="AlphaFoldDB" id="A0A0A8HVB9"/>
<keyword evidence="5 8" id="KW-0533">Nickel</keyword>
<evidence type="ECO:0000256" key="3">
    <source>
        <dbReference type="ARBA" id="ARBA00009292"/>
    </source>
</evidence>
<dbReference type="EC" id="1.12.5.1" evidence="10"/>
<dbReference type="PANTHER" id="PTHR42958:SF2">
    <property type="entry name" value="UPTAKE HYDROGENASE LARGE SUBUNIT"/>
    <property type="match status" value="1"/>
</dbReference>